<keyword evidence="6" id="KW-0547">Nucleotide-binding</keyword>
<feature type="transmembrane region" description="Helical" evidence="11">
    <location>
        <begin position="738"/>
        <end position="763"/>
    </location>
</feature>
<feature type="domain" description="ABC transporter" evidence="12">
    <location>
        <begin position="129"/>
        <end position="406"/>
    </location>
</feature>
<dbReference type="InterPro" id="IPR003593">
    <property type="entry name" value="AAA+_ATPase"/>
</dbReference>
<dbReference type="OrthoDB" id="66620at2759"/>
<keyword evidence="3" id="KW-0813">Transport</keyword>
<feature type="transmembrane region" description="Helical" evidence="11">
    <location>
        <begin position="1299"/>
        <end position="1322"/>
    </location>
</feature>
<comment type="subcellular location">
    <subcellularLocation>
        <location evidence="1">Membrane</location>
        <topology evidence="1">Multi-pass membrane protein</topology>
    </subcellularLocation>
</comment>
<dbReference type="InterPro" id="IPR027417">
    <property type="entry name" value="P-loop_NTPase"/>
</dbReference>
<feature type="transmembrane region" description="Helical" evidence="11">
    <location>
        <begin position="506"/>
        <end position="525"/>
    </location>
</feature>
<feature type="domain" description="ABC transporter" evidence="12">
    <location>
        <begin position="833"/>
        <end position="1091"/>
    </location>
</feature>
<dbReference type="InterPro" id="IPR010929">
    <property type="entry name" value="PDR_CDR_ABC"/>
</dbReference>
<comment type="caution">
    <text evidence="13">The sequence shown here is derived from an EMBL/GenBank/DDBJ whole genome shotgun (WGS) entry which is preliminary data.</text>
</comment>
<evidence type="ECO:0000256" key="6">
    <source>
        <dbReference type="ARBA" id="ARBA00022741"/>
    </source>
</evidence>
<dbReference type="Gene3D" id="3.40.50.300">
    <property type="entry name" value="P-loop containing nucleotide triphosphate hydrolases"/>
    <property type="match status" value="2"/>
</dbReference>
<feature type="transmembrane region" description="Helical" evidence="11">
    <location>
        <begin position="1214"/>
        <end position="1235"/>
    </location>
</feature>
<dbReference type="Pfam" id="PF01061">
    <property type="entry name" value="ABC2_membrane"/>
    <property type="match status" value="2"/>
</dbReference>
<evidence type="ECO:0000256" key="5">
    <source>
        <dbReference type="ARBA" id="ARBA00022737"/>
    </source>
</evidence>
<dbReference type="Pfam" id="PF00005">
    <property type="entry name" value="ABC_tran"/>
    <property type="match status" value="2"/>
</dbReference>
<evidence type="ECO:0000256" key="8">
    <source>
        <dbReference type="ARBA" id="ARBA00022989"/>
    </source>
</evidence>
<dbReference type="InterPro" id="IPR003439">
    <property type="entry name" value="ABC_transporter-like_ATP-bd"/>
</dbReference>
<proteinExistence type="inferred from homology"/>
<evidence type="ECO:0000259" key="12">
    <source>
        <dbReference type="PROSITE" id="PS50893"/>
    </source>
</evidence>
<reference evidence="13" key="2">
    <citation type="submission" date="2020-11" db="EMBL/GenBank/DDBJ databases">
        <authorList>
            <person name="Cecchin M."/>
            <person name="Marcolungo L."/>
            <person name="Rossato M."/>
            <person name="Girolomoni L."/>
            <person name="Cosentino E."/>
            <person name="Cuine S."/>
            <person name="Li-Beisson Y."/>
            <person name="Delledonne M."/>
            <person name="Ballottari M."/>
        </authorList>
    </citation>
    <scope>NUCLEOTIDE SEQUENCE</scope>
    <source>
        <strain evidence="13">211/11P</strain>
        <tissue evidence="13">Whole cell</tissue>
    </source>
</reference>
<sequence>MDWHPGAEFRSFERVSVSTVDDDHCETQRAALERAFAKQLAAREVVLVAGKDGEWRAMKLRKLKAGDRQELMDKVFATPQDERQGFHMKVADRLAKAGVANITVEVRFKDLTVQGNQVIMPDSHVKGLAKLKKLNPFGPKKDIRPWRIIDGASGVLKPGRLTLLLGTPGSGRTLLLKALAGRLGQEKTLKVSSTELTYNGRSMDTFVPERTAHYISQLDDHFGELTVRQTLDFAARCHGGWQELLELVEAKEKELGITPDADVKSAMSAALVGGKRNLRVDIVLRTLGLDICADTLVGNHMIRGISGGQKKRVTLGEMTVGPSKVIFADEISTGLDSATTFDIVTGMREHARHSRSTQLIALLQPTPETIELFDDVMMLSAGKIIWQGPVSGVLPFFRGLGFACPPRRNVADFLQEVPMPGDQERFWTGERGAYSFVNSRALSEAFYATTEPGRAIVKELSAPFAGDSGPNLAIGESKYGAGYGELVRACLRRGLLLINVMKAIHIGRLMQVTFLGFCVSTLFLQEDKGLVNGSVEDGLTAANNFLGVIFFSLLTFMVGAFADSAIFVQSLPVWYKQRNAKFYPAACFALSSVVMRLPWIFTETWVWTLLVYFSVGFYTSVRIFAFWGTLFSLAVFSLTLYLACAALMRNVAAAVAVEATLLLVFVNVCGFVISKVNIPGGWNIVYWANPLTYMFTSVAVNEFSSPDWSDPVDPSIPNSQTIGSLALASRGYKQSYDYVWIAIFVWGFCGAILNFCACVFFLATLPAPKPPVLVTEEAFALQLSARTGAEDIDFDKAELQSSPRGDNKGDLEAQGGTAVPGQGSSLPFIPVRMTFKDIRYSVPYPKDAARPDPADGDEGPHASQLLLLKGITGSFRGGVLTALMGASGAGKTTLMDVLAGRKTGGLITGEVTVNGFPQEPRTFARIMGYVEQTDIHVPHTTVEEALQFSARLRLPNSVSAEQADAFVHEVMDLVELAPIRNSIVGTPGVGLSVEQRKRLTIGVELVANPSIVFMDEPTSGLDARAAGVVMRAVKNTVATGRAVVCTIHQPSMEIFEAFDELLLLRRGGDTVFQGKIGVDSSDLIQYFSSISGTAPIKQGVNAANWMLEVTSPDAEKTSGHDFAKLYRSSELAQAVDKTVNECAQPTPGTEALKLEDLRGPGVAVQYRQLLLRNSRELVRTFTYNGIRTVITLACATIFATLFENQGSNVETYLGVLNVAGSMYSGVIFIGVVFCFQVQDPIGRRRTVFYREHAAGTYGVFSYWSSEFVAEVPWLVLFSIIYSVILYFSIGFINDAGKFFFYFLIMLLNLMSFTAFGMLVVHATPQLEAANALAGTIFALYNLFCGFIKPQPLIPAGWIWFHYFDPVSFSLYGLIASQLGDVTTLTELPSGKSVFVKDYIETYFGFKHSFMWPAAAILFGFMIFYHVLAFVALKKLNFQRR</sequence>
<dbReference type="InterPro" id="IPR013525">
    <property type="entry name" value="ABC2_TM"/>
</dbReference>
<dbReference type="EMBL" id="SIDB01000008">
    <property type="protein sequence ID" value="KAI3429335.1"/>
    <property type="molecule type" value="Genomic_DNA"/>
</dbReference>
<dbReference type="SUPFAM" id="SSF52540">
    <property type="entry name" value="P-loop containing nucleoside triphosphate hydrolases"/>
    <property type="match status" value="2"/>
</dbReference>
<evidence type="ECO:0000256" key="4">
    <source>
        <dbReference type="ARBA" id="ARBA00022692"/>
    </source>
</evidence>
<evidence type="ECO:0000256" key="11">
    <source>
        <dbReference type="SAM" id="Phobius"/>
    </source>
</evidence>
<keyword evidence="4 11" id="KW-0812">Transmembrane</keyword>
<dbReference type="GO" id="GO:0071944">
    <property type="term" value="C:cell periphery"/>
    <property type="evidence" value="ECO:0007669"/>
    <property type="project" value="UniProtKB-ARBA"/>
</dbReference>
<feature type="transmembrane region" description="Helical" evidence="11">
    <location>
        <begin position="1359"/>
        <end position="1379"/>
    </location>
</feature>
<dbReference type="GO" id="GO:0140359">
    <property type="term" value="F:ABC-type transporter activity"/>
    <property type="evidence" value="ECO:0007669"/>
    <property type="project" value="InterPro"/>
</dbReference>
<name>A0A9D4TM47_CHLVU</name>
<keyword evidence="14" id="KW-1185">Reference proteome</keyword>
<dbReference type="GO" id="GO:0005524">
    <property type="term" value="F:ATP binding"/>
    <property type="evidence" value="ECO:0007669"/>
    <property type="project" value="UniProtKB-KW"/>
</dbReference>
<feature type="transmembrane region" description="Helical" evidence="11">
    <location>
        <begin position="545"/>
        <end position="568"/>
    </location>
</feature>
<feature type="transmembrane region" description="Helical" evidence="11">
    <location>
        <begin position="1181"/>
        <end position="1202"/>
    </location>
</feature>
<protein>
    <recommendedName>
        <fullName evidence="12">ABC transporter domain-containing protein</fullName>
    </recommendedName>
</protein>
<evidence type="ECO:0000313" key="14">
    <source>
        <dbReference type="Proteomes" id="UP001055712"/>
    </source>
</evidence>
<evidence type="ECO:0000256" key="7">
    <source>
        <dbReference type="ARBA" id="ARBA00022840"/>
    </source>
</evidence>
<dbReference type="PROSITE" id="PS00211">
    <property type="entry name" value="ABC_TRANSPORTER_1"/>
    <property type="match status" value="1"/>
</dbReference>
<organism evidence="13 14">
    <name type="scientific">Chlorella vulgaris</name>
    <name type="common">Green alga</name>
    <dbReference type="NCBI Taxonomy" id="3077"/>
    <lineage>
        <taxon>Eukaryota</taxon>
        <taxon>Viridiplantae</taxon>
        <taxon>Chlorophyta</taxon>
        <taxon>core chlorophytes</taxon>
        <taxon>Trebouxiophyceae</taxon>
        <taxon>Chlorellales</taxon>
        <taxon>Chlorellaceae</taxon>
        <taxon>Chlorella clade</taxon>
        <taxon>Chlorella</taxon>
    </lineage>
</organism>
<dbReference type="GO" id="GO:0016887">
    <property type="term" value="F:ATP hydrolysis activity"/>
    <property type="evidence" value="ECO:0007669"/>
    <property type="project" value="InterPro"/>
</dbReference>
<feature type="transmembrane region" description="Helical" evidence="11">
    <location>
        <begin position="621"/>
        <end position="644"/>
    </location>
</feature>
<evidence type="ECO:0000256" key="3">
    <source>
        <dbReference type="ARBA" id="ARBA00022448"/>
    </source>
</evidence>
<dbReference type="InterPro" id="IPR017871">
    <property type="entry name" value="ABC_transporter-like_CS"/>
</dbReference>
<dbReference type="FunFam" id="3.40.50.300:FF:000059">
    <property type="entry name" value="ABC transporter G family member 40"/>
    <property type="match status" value="1"/>
</dbReference>
<feature type="transmembrane region" description="Helical" evidence="11">
    <location>
        <begin position="651"/>
        <end position="673"/>
    </location>
</feature>
<dbReference type="CDD" id="cd03232">
    <property type="entry name" value="ABCG_PDR_domain2"/>
    <property type="match status" value="1"/>
</dbReference>
<feature type="transmembrane region" description="Helical" evidence="11">
    <location>
        <begin position="1409"/>
        <end position="1432"/>
    </location>
</feature>
<accession>A0A9D4TM47</accession>
<dbReference type="FunFam" id="3.40.50.300:FF:000532">
    <property type="entry name" value="ABC transporter G family member 34"/>
    <property type="match status" value="1"/>
</dbReference>
<comment type="similarity">
    <text evidence="2">Belongs to the ABC transporter superfamily. ABCG family. PDR (TC 3.A.1.205) subfamily.</text>
</comment>
<gene>
    <name evidence="13" type="ORF">D9Q98_005430</name>
</gene>
<evidence type="ECO:0000256" key="2">
    <source>
        <dbReference type="ARBA" id="ARBA00006012"/>
    </source>
</evidence>
<keyword evidence="5" id="KW-0677">Repeat</keyword>
<dbReference type="SMART" id="SM00382">
    <property type="entry name" value="AAA"/>
    <property type="match status" value="2"/>
</dbReference>
<evidence type="ECO:0000256" key="10">
    <source>
        <dbReference type="SAM" id="MobiDB-lite"/>
    </source>
</evidence>
<evidence type="ECO:0000256" key="9">
    <source>
        <dbReference type="ARBA" id="ARBA00023136"/>
    </source>
</evidence>
<keyword evidence="9 11" id="KW-0472">Membrane</keyword>
<dbReference type="GO" id="GO:0016020">
    <property type="term" value="C:membrane"/>
    <property type="evidence" value="ECO:0007669"/>
    <property type="project" value="UniProtKB-SubCell"/>
</dbReference>
<reference evidence="13" key="1">
    <citation type="journal article" date="2019" name="Plant J.">
        <title>Chlorella vulgaris genome assembly and annotation reveals the molecular basis for metabolic acclimation to high light conditions.</title>
        <authorList>
            <person name="Cecchin M."/>
            <person name="Marcolungo L."/>
            <person name="Rossato M."/>
            <person name="Girolomoni L."/>
            <person name="Cosentino E."/>
            <person name="Cuine S."/>
            <person name="Li-Beisson Y."/>
            <person name="Delledonne M."/>
            <person name="Ballottari M."/>
        </authorList>
    </citation>
    <scope>NUCLEOTIDE SEQUENCE</scope>
    <source>
        <strain evidence="13">211/11P</strain>
    </source>
</reference>
<keyword evidence="7" id="KW-0067">ATP-binding</keyword>
<evidence type="ECO:0000313" key="13">
    <source>
        <dbReference type="EMBL" id="KAI3429335.1"/>
    </source>
</evidence>
<feature type="region of interest" description="Disordered" evidence="10">
    <location>
        <begin position="798"/>
        <end position="821"/>
    </location>
</feature>
<dbReference type="Pfam" id="PF06422">
    <property type="entry name" value="PDR_CDR"/>
    <property type="match status" value="1"/>
</dbReference>
<feature type="transmembrane region" description="Helical" evidence="11">
    <location>
        <begin position="1271"/>
        <end position="1292"/>
    </location>
</feature>
<evidence type="ECO:0000256" key="1">
    <source>
        <dbReference type="ARBA" id="ARBA00004141"/>
    </source>
</evidence>
<dbReference type="InterPro" id="IPR034003">
    <property type="entry name" value="ABCG_PDR_2"/>
</dbReference>
<dbReference type="PROSITE" id="PS50893">
    <property type="entry name" value="ABC_TRANSPORTER_2"/>
    <property type="match status" value="2"/>
</dbReference>
<dbReference type="PANTHER" id="PTHR19241">
    <property type="entry name" value="ATP-BINDING CASSETTE TRANSPORTER"/>
    <property type="match status" value="1"/>
</dbReference>
<keyword evidence="8 11" id="KW-1133">Transmembrane helix</keyword>
<feature type="transmembrane region" description="Helical" evidence="11">
    <location>
        <begin position="1328"/>
        <end position="1347"/>
    </location>
</feature>
<dbReference type="Proteomes" id="UP001055712">
    <property type="component" value="Unassembled WGS sequence"/>
</dbReference>